<dbReference type="Proteomes" id="UP000199445">
    <property type="component" value="Unassembled WGS sequence"/>
</dbReference>
<keyword evidence="2" id="KW-0472">Membrane</keyword>
<keyword evidence="4" id="KW-1185">Reference proteome</keyword>
<evidence type="ECO:0000313" key="4">
    <source>
        <dbReference type="Proteomes" id="UP000199445"/>
    </source>
</evidence>
<evidence type="ECO:0000256" key="1">
    <source>
        <dbReference type="SAM" id="Coils"/>
    </source>
</evidence>
<gene>
    <name evidence="3" type="ORF">SAMN05216429_11353</name>
</gene>
<evidence type="ECO:0000313" key="3">
    <source>
        <dbReference type="EMBL" id="SFK25671.1"/>
    </source>
</evidence>
<name>A0A1I3Y2Z7_9GAMM</name>
<keyword evidence="2" id="KW-1133">Transmembrane helix</keyword>
<feature type="transmembrane region" description="Helical" evidence="2">
    <location>
        <begin position="21"/>
        <end position="39"/>
    </location>
</feature>
<feature type="coiled-coil region" evidence="1">
    <location>
        <begin position="40"/>
        <end position="109"/>
    </location>
</feature>
<dbReference type="InterPro" id="IPR046703">
    <property type="entry name" value="DUF6776"/>
</dbReference>
<dbReference type="Pfam" id="PF20567">
    <property type="entry name" value="DUF6776"/>
    <property type="match status" value="1"/>
</dbReference>
<evidence type="ECO:0000256" key="2">
    <source>
        <dbReference type="SAM" id="Phobius"/>
    </source>
</evidence>
<protein>
    <submittedName>
        <fullName evidence="3">Uncharacterized protein</fullName>
    </submittedName>
</protein>
<dbReference type="EMBL" id="FOSC01000013">
    <property type="protein sequence ID" value="SFK25671.1"/>
    <property type="molecule type" value="Genomic_DNA"/>
</dbReference>
<dbReference type="AlphaFoldDB" id="A0A1I3Y2Z7"/>
<keyword evidence="1" id="KW-0175">Coiled coil</keyword>
<organism evidence="3 4">
    <name type="scientific">Marinobacter persicus</name>
    <dbReference type="NCBI Taxonomy" id="930118"/>
    <lineage>
        <taxon>Bacteria</taxon>
        <taxon>Pseudomonadati</taxon>
        <taxon>Pseudomonadota</taxon>
        <taxon>Gammaproteobacteria</taxon>
        <taxon>Pseudomonadales</taxon>
        <taxon>Marinobacteraceae</taxon>
        <taxon>Marinobacter</taxon>
    </lineage>
</organism>
<sequence>MTEQHSPATGSQANQCRRRTILWASACALAAGLAGYAAGLQKQGQHLNSVEADKERLLQEVADLRERHYELRLEAARLESEQAVDAQALSEARSTIAGLEQRNAELESDLGFYRSIMAPSDAEKGFQVDSFGVRATGDGRVWDYSLVVTQVGNNDRFLSGRIEMTVIGRSEGETRTLALPELADDVEEGGIKYRFRYFQSVDGQLRLPEGFDPEQVRLQVNARSGGEPLLDETWKWSELLPVGQSNS</sequence>
<proteinExistence type="predicted"/>
<accession>A0A1I3Y2Z7</accession>
<keyword evidence="2" id="KW-0812">Transmembrane</keyword>
<reference evidence="3 4" key="1">
    <citation type="submission" date="2016-10" db="EMBL/GenBank/DDBJ databases">
        <authorList>
            <person name="de Groot N.N."/>
        </authorList>
    </citation>
    <scope>NUCLEOTIDE SEQUENCE [LARGE SCALE GENOMIC DNA]</scope>
    <source>
        <strain evidence="3 4">IBRC-M 10445</strain>
    </source>
</reference>